<comment type="subcellular location">
    <subcellularLocation>
        <location evidence="1">Endomembrane system</location>
    </subcellularLocation>
</comment>
<protein>
    <submittedName>
        <fullName evidence="6">Nitrate/nitrite transport system substrate-binding protein</fullName>
    </submittedName>
</protein>
<dbReference type="Pfam" id="PF13379">
    <property type="entry name" value="NMT1_2"/>
    <property type="match status" value="1"/>
</dbReference>
<dbReference type="InterPro" id="IPR044527">
    <property type="entry name" value="NrtA/CpmA_ABC-bd_dom"/>
</dbReference>
<keyword evidence="3" id="KW-1003">Cell membrane</keyword>
<accession>A0ABP1CBS2</accession>
<dbReference type="Gene3D" id="3.40.190.10">
    <property type="entry name" value="Periplasmic binding protein-like II"/>
    <property type="match status" value="2"/>
</dbReference>
<dbReference type="EMBL" id="OZ026884">
    <property type="protein sequence ID" value="CAL1241689.1"/>
    <property type="molecule type" value="Genomic_DNA"/>
</dbReference>
<evidence type="ECO:0000256" key="4">
    <source>
        <dbReference type="ARBA" id="ARBA00022519"/>
    </source>
</evidence>
<dbReference type="PANTHER" id="PTHR30024">
    <property type="entry name" value="ALIPHATIC SULFONATES-BINDING PROTEIN-RELATED"/>
    <property type="match status" value="1"/>
</dbReference>
<evidence type="ECO:0000256" key="3">
    <source>
        <dbReference type="ARBA" id="ARBA00022475"/>
    </source>
</evidence>
<gene>
    <name evidence="6" type="ORF">MECH1_V1_2913</name>
</gene>
<evidence type="ECO:0000256" key="5">
    <source>
        <dbReference type="ARBA" id="ARBA00023136"/>
    </source>
</evidence>
<dbReference type="Proteomes" id="UP001497493">
    <property type="component" value="Chromosome"/>
</dbReference>
<dbReference type="CDD" id="cd13553">
    <property type="entry name" value="PBP2_NrtA_CpmA_like"/>
    <property type="match status" value="1"/>
</dbReference>
<evidence type="ECO:0000313" key="6">
    <source>
        <dbReference type="EMBL" id="CAL1241689.1"/>
    </source>
</evidence>
<organism evidence="6 7">
    <name type="scientific">Candidatus Methylocalor cossyra</name>
    <dbReference type="NCBI Taxonomy" id="3108543"/>
    <lineage>
        <taxon>Bacteria</taxon>
        <taxon>Pseudomonadati</taxon>
        <taxon>Pseudomonadota</taxon>
        <taxon>Gammaproteobacteria</taxon>
        <taxon>Methylococcales</taxon>
        <taxon>Methylococcaceae</taxon>
        <taxon>Candidatus Methylocalor</taxon>
    </lineage>
</organism>
<keyword evidence="4" id="KW-0997">Cell inner membrane</keyword>
<keyword evidence="7" id="KW-1185">Reference proteome</keyword>
<proteinExistence type="predicted"/>
<evidence type="ECO:0000313" key="7">
    <source>
        <dbReference type="Proteomes" id="UP001497493"/>
    </source>
</evidence>
<sequence length="425" mass="47407">MTGPEKPRLNLGFIPLTDCAPLVIALEKGWFRKYGLEVTLCRQVSWANIRDKVVTGALDGAHMLAAMPIATTLGLGEIKTPMVTALSLDLNGNAITVAPWLYQGLRQLDPALASEGARAGRALAHLLAEQRAAGRPAMAFAMVFPFSSHNYLLRYWLAAAGITPDLDLSLQVVPPPYMVDSLRSGNIVGYCVGEPWNQQAVMEGVGCGLVPDYAIWNNHPEKVFGVTEAWAERHPRTHRAVLMALLEAAHWIDQPEHRAEAAEILSREHYVGAPAEVIQLSLSGCFRYGKEEPPAPLPDFNVFHRYAATFPWRSHAVWFITQMYRWGQLREALPIRQVAERVYRPDLYREAAECLGLPYPLVDYKREGEHREPHRLPEVSAALWLGADRFCDGRVFDPADPVGYLAGFEVHQRHVSLTDLARVNP</sequence>
<keyword evidence="5" id="KW-0472">Membrane</keyword>
<keyword evidence="2" id="KW-0813">Transport</keyword>
<dbReference type="SUPFAM" id="SSF53850">
    <property type="entry name" value="Periplasmic binding protein-like II"/>
    <property type="match status" value="1"/>
</dbReference>
<dbReference type="PANTHER" id="PTHR30024:SF43">
    <property type="entry name" value="BLL4572 PROTEIN"/>
    <property type="match status" value="1"/>
</dbReference>
<dbReference type="RefSeq" id="WP_348758186.1">
    <property type="nucleotide sequence ID" value="NZ_OZ026884.1"/>
</dbReference>
<name>A0ABP1CBS2_9GAMM</name>
<reference evidence="6 7" key="1">
    <citation type="submission" date="2024-04" db="EMBL/GenBank/DDBJ databases">
        <authorList>
            <person name="Cremers G."/>
        </authorList>
    </citation>
    <scope>NUCLEOTIDE SEQUENCE [LARGE SCALE GENOMIC DNA]</scope>
    <source>
        <strain evidence="6">MeCH1-AG</strain>
    </source>
</reference>
<evidence type="ECO:0000256" key="1">
    <source>
        <dbReference type="ARBA" id="ARBA00004308"/>
    </source>
</evidence>
<evidence type="ECO:0000256" key="2">
    <source>
        <dbReference type="ARBA" id="ARBA00022448"/>
    </source>
</evidence>